<dbReference type="GO" id="GO:0051213">
    <property type="term" value="F:dioxygenase activity"/>
    <property type="evidence" value="ECO:0007669"/>
    <property type="project" value="UniProtKB-KW"/>
</dbReference>
<keyword evidence="3" id="KW-0560">Oxidoreductase</keyword>
<name>A0A239HW47_9SPHN</name>
<accession>A0A239HW47</accession>
<sequence length="142" mass="15709">MAGINRGGFHHVDLNVSDLGAAKAVYGPVLEFLGYTLVQDNDEGAEWDLRIEGRGASLGLRPCDPALKGHGHLRYAPGLHHLSWRAESRADVDRLHALLVERGIKILDPPAHYPQYSGDYYAVFFEDPDGMKLELVHAPGWI</sequence>
<protein>
    <submittedName>
        <fullName evidence="3">Catechol 2,3-dioxygenase</fullName>
    </submittedName>
</protein>
<evidence type="ECO:0000259" key="2">
    <source>
        <dbReference type="PROSITE" id="PS51819"/>
    </source>
</evidence>
<dbReference type="Gene3D" id="3.10.180.10">
    <property type="entry name" value="2,3-Dihydroxybiphenyl 1,2-Dioxygenase, domain 1"/>
    <property type="match status" value="1"/>
</dbReference>
<organism evidence="3 4">
    <name type="scientific">Edaphosphingomonas laterariae</name>
    <dbReference type="NCBI Taxonomy" id="861865"/>
    <lineage>
        <taxon>Bacteria</taxon>
        <taxon>Pseudomonadati</taxon>
        <taxon>Pseudomonadota</taxon>
        <taxon>Alphaproteobacteria</taxon>
        <taxon>Sphingomonadales</taxon>
        <taxon>Rhizorhabdaceae</taxon>
        <taxon>Edaphosphingomonas</taxon>
    </lineage>
</organism>
<gene>
    <name evidence="3" type="ORF">SAMN06295912_11964</name>
</gene>
<dbReference type="InterPro" id="IPR029068">
    <property type="entry name" value="Glyas_Bleomycin-R_OHBP_Dase"/>
</dbReference>
<evidence type="ECO:0000313" key="4">
    <source>
        <dbReference type="Proteomes" id="UP000198281"/>
    </source>
</evidence>
<dbReference type="AlphaFoldDB" id="A0A239HW47"/>
<dbReference type="GO" id="GO:0046872">
    <property type="term" value="F:metal ion binding"/>
    <property type="evidence" value="ECO:0007669"/>
    <property type="project" value="UniProtKB-KW"/>
</dbReference>
<dbReference type="OrthoDB" id="4725692at2"/>
<dbReference type="SUPFAM" id="SSF54593">
    <property type="entry name" value="Glyoxalase/Bleomycin resistance protein/Dihydroxybiphenyl dioxygenase"/>
    <property type="match status" value="1"/>
</dbReference>
<dbReference type="RefSeq" id="WP_089220494.1">
    <property type="nucleotide sequence ID" value="NZ_FZOS01000019.1"/>
</dbReference>
<feature type="domain" description="VOC" evidence="2">
    <location>
        <begin position="8"/>
        <end position="138"/>
    </location>
</feature>
<dbReference type="Proteomes" id="UP000198281">
    <property type="component" value="Unassembled WGS sequence"/>
</dbReference>
<keyword evidence="1" id="KW-0479">Metal-binding</keyword>
<dbReference type="InterPro" id="IPR037523">
    <property type="entry name" value="VOC_core"/>
</dbReference>
<evidence type="ECO:0000313" key="3">
    <source>
        <dbReference type="EMBL" id="SNS85471.1"/>
    </source>
</evidence>
<dbReference type="InterPro" id="IPR004360">
    <property type="entry name" value="Glyas_Fos-R_dOase_dom"/>
</dbReference>
<proteinExistence type="predicted"/>
<dbReference type="PANTHER" id="PTHR36113:SF6">
    <property type="entry name" value="FOSFOMYCIN RESISTANCE PROTEIN FOSX"/>
    <property type="match status" value="1"/>
</dbReference>
<dbReference type="PANTHER" id="PTHR36113">
    <property type="entry name" value="LYASE, PUTATIVE-RELATED-RELATED"/>
    <property type="match status" value="1"/>
</dbReference>
<dbReference type="InterPro" id="IPR051332">
    <property type="entry name" value="Fosfomycin_Res_Enzymes"/>
</dbReference>
<dbReference type="PROSITE" id="PS51819">
    <property type="entry name" value="VOC"/>
    <property type="match status" value="1"/>
</dbReference>
<dbReference type="EMBL" id="FZOS01000019">
    <property type="protein sequence ID" value="SNS85471.1"/>
    <property type="molecule type" value="Genomic_DNA"/>
</dbReference>
<evidence type="ECO:0000256" key="1">
    <source>
        <dbReference type="ARBA" id="ARBA00022723"/>
    </source>
</evidence>
<keyword evidence="3" id="KW-0223">Dioxygenase</keyword>
<keyword evidence="4" id="KW-1185">Reference proteome</keyword>
<reference evidence="4" key="1">
    <citation type="submission" date="2017-06" db="EMBL/GenBank/DDBJ databases">
        <authorList>
            <person name="Varghese N."/>
            <person name="Submissions S."/>
        </authorList>
    </citation>
    <scope>NUCLEOTIDE SEQUENCE [LARGE SCALE GENOMIC DNA]</scope>
    <source>
        <strain evidence="4">LNB2</strain>
    </source>
</reference>
<dbReference type="Pfam" id="PF00903">
    <property type="entry name" value="Glyoxalase"/>
    <property type="match status" value="1"/>
</dbReference>